<dbReference type="Proteomes" id="UP001634394">
    <property type="component" value="Unassembled WGS sequence"/>
</dbReference>
<feature type="signal peptide" evidence="1">
    <location>
        <begin position="1"/>
        <end position="25"/>
    </location>
</feature>
<feature type="chain" id="PRO_5044856987" evidence="1">
    <location>
        <begin position="26"/>
        <end position="640"/>
    </location>
</feature>
<evidence type="ECO:0000313" key="3">
    <source>
        <dbReference type="Proteomes" id="UP001634394"/>
    </source>
</evidence>
<name>A0ABD3VKQ0_SINWO</name>
<evidence type="ECO:0000256" key="1">
    <source>
        <dbReference type="SAM" id="SignalP"/>
    </source>
</evidence>
<proteinExistence type="predicted"/>
<protein>
    <submittedName>
        <fullName evidence="2">Uncharacterized protein</fullName>
    </submittedName>
</protein>
<sequence length="640" mass="73463">MGDTLSSTLSLKLLVVTILVSRADADPLDTTIQRLFDKIYSLQVKRDEPFIPPLFWEKHKGMYESDVKFYFHGGPDMTLFRHSFKVYDDNMFATSWITSCLLEAYKFGNGPKPSEEQIVSAVASLKAYQDKNLNYTNSLMAFWPQHYNSTSNAWVSYPDNLHNFFEIVGDFNWTRVEDFLKELGFSDIAFIMERLLSLRAMYLGGFQLPPDFDDTFVNLGLGSLLSSLADDLPQSYEQWRSQNTNISSIFSALKRFAYRPLSNNYAVNLIDERTYVFLRFFLEKLQNDNEDIALIPTWVQDLKEEAAWIQRGVHIPDYTNNVDVTVAANGVFGITSAILNGLLEPEILDDPEIQQIYLNTSSLIGFMISTNFSARRDLALLYYPSEFEFYWFVARTYAELRQFSKKGSLPHPVMKRVEDYLGESLKTNMTATILNAVISDGNTMIYFDDFLGDGDLDANNKTVKYAEDRLYTTAMAVNGLITTWTVYDEKTKSLIWDEDTPTEVRHTIEKSANFLVNNILDSNLKPWNAFFSGSIKGPTTYGGYPLNMIEFFNGTVIPEDVHQFRYYENSTIGVQGIIPEKDYQKLLKEKWFGHIPITEFHGFNAYPDYWPFWCSEAYTYVTSLLALAKFKNAGGFGYVD</sequence>
<reference evidence="2 3" key="1">
    <citation type="submission" date="2024-11" db="EMBL/GenBank/DDBJ databases">
        <title>Chromosome-level genome assembly of the freshwater bivalve Anodonta woodiana.</title>
        <authorList>
            <person name="Chen X."/>
        </authorList>
    </citation>
    <scope>NUCLEOTIDE SEQUENCE [LARGE SCALE GENOMIC DNA]</scope>
    <source>
        <strain evidence="2">MN2024</strain>
        <tissue evidence="2">Gills</tissue>
    </source>
</reference>
<dbReference type="AlphaFoldDB" id="A0ABD3VKQ0"/>
<keyword evidence="3" id="KW-1185">Reference proteome</keyword>
<comment type="caution">
    <text evidence="2">The sequence shown here is derived from an EMBL/GenBank/DDBJ whole genome shotgun (WGS) entry which is preliminary data.</text>
</comment>
<keyword evidence="1" id="KW-0732">Signal</keyword>
<organism evidence="2 3">
    <name type="scientific">Sinanodonta woodiana</name>
    <name type="common">Chinese pond mussel</name>
    <name type="synonym">Anodonta woodiana</name>
    <dbReference type="NCBI Taxonomy" id="1069815"/>
    <lineage>
        <taxon>Eukaryota</taxon>
        <taxon>Metazoa</taxon>
        <taxon>Spiralia</taxon>
        <taxon>Lophotrochozoa</taxon>
        <taxon>Mollusca</taxon>
        <taxon>Bivalvia</taxon>
        <taxon>Autobranchia</taxon>
        <taxon>Heteroconchia</taxon>
        <taxon>Palaeoheterodonta</taxon>
        <taxon>Unionida</taxon>
        <taxon>Unionoidea</taxon>
        <taxon>Unionidae</taxon>
        <taxon>Unioninae</taxon>
        <taxon>Sinanodonta</taxon>
    </lineage>
</organism>
<evidence type="ECO:0000313" key="2">
    <source>
        <dbReference type="EMBL" id="KAL3861278.1"/>
    </source>
</evidence>
<gene>
    <name evidence="2" type="ORF">ACJMK2_007321</name>
</gene>
<dbReference type="EMBL" id="JBJQND010000011">
    <property type="protein sequence ID" value="KAL3861278.1"/>
    <property type="molecule type" value="Genomic_DNA"/>
</dbReference>
<accession>A0ABD3VKQ0</accession>